<dbReference type="PANTHER" id="PTHR39555">
    <property type="entry name" value="FIMBRIAL ASSEMBLY PROTEIN PILO-LIKE PROTEIN-RELATED"/>
    <property type="match status" value="1"/>
</dbReference>
<gene>
    <name evidence="1" type="ORF">ACIOWJ_08835</name>
</gene>
<dbReference type="RefSeq" id="WP_181643786.1">
    <property type="nucleotide sequence ID" value="NZ_JAAOWU010000010.1"/>
</dbReference>
<dbReference type="Gene3D" id="2.30.30.830">
    <property type="match status" value="1"/>
</dbReference>
<dbReference type="InterPro" id="IPR007445">
    <property type="entry name" value="PilO"/>
</dbReference>
<accession>A0ABW8DX67</accession>
<evidence type="ECO:0000313" key="2">
    <source>
        <dbReference type="Proteomes" id="UP001617213"/>
    </source>
</evidence>
<dbReference type="Pfam" id="PF04351">
    <property type="entry name" value="PilP"/>
    <property type="match status" value="1"/>
</dbReference>
<dbReference type="Gene3D" id="3.30.70.60">
    <property type="match status" value="1"/>
</dbReference>
<reference evidence="1 2" key="1">
    <citation type="submission" date="2024-10" db="EMBL/GenBank/DDBJ databases">
        <title>The Natural Products Discovery Center: Release of the First 8490 Sequenced Strains for Exploring Actinobacteria Biosynthetic Diversity.</title>
        <authorList>
            <person name="Kalkreuter E."/>
            <person name="Kautsar S.A."/>
            <person name="Yang D."/>
            <person name="Bader C.D."/>
            <person name="Teijaro C.N."/>
            <person name="Fluegel L."/>
            <person name="Davis C.M."/>
            <person name="Simpson J.R."/>
            <person name="Lauterbach L."/>
            <person name="Steele A.D."/>
            <person name="Gui C."/>
            <person name="Meng S."/>
            <person name="Li G."/>
            <person name="Viehrig K."/>
            <person name="Ye F."/>
            <person name="Su P."/>
            <person name="Kiefer A.F."/>
            <person name="Nichols A."/>
            <person name="Cepeda A.J."/>
            <person name="Yan W."/>
            <person name="Fan B."/>
            <person name="Jiang Y."/>
            <person name="Adhikari A."/>
            <person name="Zheng C.-J."/>
            <person name="Schuster L."/>
            <person name="Cowan T.M."/>
            <person name="Smanski M.J."/>
            <person name="Chevrette M.G."/>
            <person name="De Carvalho L.P.S."/>
            <person name="Shen B."/>
        </authorList>
    </citation>
    <scope>NUCLEOTIDE SEQUENCE [LARGE SCALE GENOMIC DNA]</scope>
    <source>
        <strain evidence="1 2">NPDC087581</strain>
    </source>
</reference>
<dbReference type="EMBL" id="JBIUWZ010000009">
    <property type="protein sequence ID" value="MFJ2678186.1"/>
    <property type="molecule type" value="Genomic_DNA"/>
</dbReference>
<dbReference type="InterPro" id="IPR014717">
    <property type="entry name" value="Transl_elong_EF1B/ribsomal_bS6"/>
</dbReference>
<organism evidence="1 2">
    <name type="scientific">Pseudomonas sivasensis</name>
    <dbReference type="NCBI Taxonomy" id="1880678"/>
    <lineage>
        <taxon>Bacteria</taxon>
        <taxon>Pseudomonadati</taxon>
        <taxon>Pseudomonadota</taxon>
        <taxon>Gammaproteobacteria</taxon>
        <taxon>Pseudomonadales</taxon>
        <taxon>Pseudomonadaceae</taxon>
        <taxon>Pseudomonas</taxon>
    </lineage>
</organism>
<protein>
    <submittedName>
        <fullName evidence="1">Pilus assembly protein PilP</fullName>
    </submittedName>
</protein>
<dbReference type="Pfam" id="PF04350">
    <property type="entry name" value="PilO"/>
    <property type="match status" value="1"/>
</dbReference>
<comment type="caution">
    <text evidence="1">The sequence shown here is derived from an EMBL/GenBank/DDBJ whole genome shotgun (WGS) entry which is preliminary data.</text>
</comment>
<name>A0ABW8DX67_9PSED</name>
<evidence type="ECO:0000313" key="1">
    <source>
        <dbReference type="EMBL" id="MFJ2678186.1"/>
    </source>
</evidence>
<dbReference type="PANTHER" id="PTHR39555:SF1">
    <property type="entry name" value="TYPE IV PILUS INNER MEMBRANE COMPONENT PILO"/>
    <property type="match status" value="1"/>
</dbReference>
<dbReference type="Proteomes" id="UP001617213">
    <property type="component" value="Unassembled WGS sequence"/>
</dbReference>
<dbReference type="InterPro" id="IPR007446">
    <property type="entry name" value="PilP"/>
</dbReference>
<sequence length="323" mass="35267">MSLPRLEFSALTHNAAKWPLPGKVLLGCALAGIVLVVGDLLYLSSSRERLRQVEVQGVALQQQRAEKTDVAADLEDQARQFQLMQEKVSGLLQQLPGESEVPGLLEDIARLALANGLVIESVTPLDELSRPLYNEQPVQVGVTGAYHDLATFLSALGGLSRIATVHDVALRSDGKLLRLDLLAKSYWRSQKSVKRGAPALQEQPFVYDASGLRDPFQLLALHVDHSRGRAAVAPDLARSRGALEGLSVDQFDMVGTLSRGAQTFVLLRQASTLHRLAVGDYLGPDHGRITAIHDGHIELVELFPDEQGAWLERPRTLVLNLHS</sequence>
<proteinExistence type="predicted"/>
<keyword evidence="2" id="KW-1185">Reference proteome</keyword>